<evidence type="ECO:0000313" key="1">
    <source>
        <dbReference type="EMBL" id="EKX90646.1"/>
    </source>
</evidence>
<dbReference type="InterPro" id="IPR023214">
    <property type="entry name" value="HAD_sf"/>
</dbReference>
<dbReference type="OrthoDB" id="9797743at2"/>
<dbReference type="Gene3D" id="1.10.150.240">
    <property type="entry name" value="Putative phosphatase, domain 2"/>
    <property type="match status" value="1"/>
</dbReference>
<dbReference type="Proteomes" id="UP000010445">
    <property type="component" value="Unassembled WGS sequence"/>
</dbReference>
<dbReference type="InterPro" id="IPR023198">
    <property type="entry name" value="PGP-like_dom2"/>
</dbReference>
<evidence type="ECO:0000313" key="2">
    <source>
        <dbReference type="Proteomes" id="UP000010445"/>
    </source>
</evidence>
<dbReference type="Gene3D" id="3.40.50.1000">
    <property type="entry name" value="HAD superfamily/HAD-like"/>
    <property type="match status" value="1"/>
</dbReference>
<dbReference type="RefSeq" id="WP_006063379.1">
    <property type="nucleotide sequence ID" value="NZ_KB290831.1"/>
</dbReference>
<dbReference type="PATRIC" id="fig|1035195.3.peg.1022"/>
<dbReference type="SFLD" id="SFLDG01129">
    <property type="entry name" value="C1.5:_HAD__Beta-PGM__Phosphata"/>
    <property type="match status" value="1"/>
</dbReference>
<sequence>MLKAILWDMDGTLVDSEPLWGIVADEMSEKMGRKLTPELHEKIIGVTFEKTVTICANHAGITLTDDIFRHYYDITLERVAELFQQKLAPNPGVRELLTELSQQGMPMMVATNTVRKLADMAINAVGRDFFTATICGDEVEHGKPAPDMYLAAARMLGVDAKDCLVFEDSIAGMKAAYTAGCSVIGLPEAGIYPPEGITTLQQLHGCNSFDGVTATDVHQWFNTHPSKHVEEWHK</sequence>
<keyword evidence="1" id="KW-0378">Hydrolase</keyword>
<dbReference type="PANTHER" id="PTHR18901:SF38">
    <property type="entry name" value="PSEUDOURIDINE-5'-PHOSPHATASE"/>
    <property type="match status" value="1"/>
</dbReference>
<dbReference type="InterPro" id="IPR036412">
    <property type="entry name" value="HAD-like_sf"/>
</dbReference>
<dbReference type="SFLD" id="SFLDG01135">
    <property type="entry name" value="C1.5.6:_HAD__Beta-PGM__Phospha"/>
    <property type="match status" value="1"/>
</dbReference>
<dbReference type="HOGENOM" id="CLU_045011_13_1_11"/>
<dbReference type="AlphaFoldDB" id="L1MI90"/>
<gene>
    <name evidence="1" type="ORF">HMPREF9997_01142</name>
</gene>
<name>L1MI90_9CORY</name>
<accession>L1MI90</accession>
<organism evidence="1 2">
    <name type="scientific">Corynebacterium durum F0235</name>
    <dbReference type="NCBI Taxonomy" id="1035195"/>
    <lineage>
        <taxon>Bacteria</taxon>
        <taxon>Bacillati</taxon>
        <taxon>Actinomycetota</taxon>
        <taxon>Actinomycetes</taxon>
        <taxon>Mycobacteriales</taxon>
        <taxon>Corynebacteriaceae</taxon>
        <taxon>Corynebacterium</taxon>
    </lineage>
</organism>
<dbReference type="PRINTS" id="PR00413">
    <property type="entry name" value="HADHALOGNASE"/>
</dbReference>
<protein>
    <submittedName>
        <fullName evidence="1">HAD hydrolase, family IA, variant 3</fullName>
    </submittedName>
</protein>
<dbReference type="STRING" id="1035195.HMPREF9997_01142"/>
<dbReference type="CDD" id="cd07505">
    <property type="entry name" value="HAD_BPGM-like"/>
    <property type="match status" value="1"/>
</dbReference>
<keyword evidence="2" id="KW-1185">Reference proteome</keyword>
<proteinExistence type="predicted"/>
<dbReference type="NCBIfam" id="TIGR01509">
    <property type="entry name" value="HAD-SF-IA-v3"/>
    <property type="match status" value="1"/>
</dbReference>
<dbReference type="SUPFAM" id="SSF56784">
    <property type="entry name" value="HAD-like"/>
    <property type="match status" value="1"/>
</dbReference>
<dbReference type="SFLD" id="SFLDS00003">
    <property type="entry name" value="Haloacid_Dehalogenase"/>
    <property type="match status" value="1"/>
</dbReference>
<dbReference type="InterPro" id="IPR041492">
    <property type="entry name" value="HAD_2"/>
</dbReference>
<dbReference type="NCBIfam" id="TIGR01549">
    <property type="entry name" value="HAD-SF-IA-v1"/>
    <property type="match status" value="1"/>
</dbReference>
<dbReference type="eggNOG" id="COG0637">
    <property type="taxonomic scope" value="Bacteria"/>
</dbReference>
<reference evidence="1 2" key="1">
    <citation type="submission" date="2012-05" db="EMBL/GenBank/DDBJ databases">
        <authorList>
            <person name="Weinstock G."/>
            <person name="Sodergren E."/>
            <person name="Lobos E.A."/>
            <person name="Fulton L."/>
            <person name="Fulton R."/>
            <person name="Courtney L."/>
            <person name="Fronick C."/>
            <person name="O'Laughlin M."/>
            <person name="Godfrey J."/>
            <person name="Wilson R.M."/>
            <person name="Miner T."/>
            <person name="Farmer C."/>
            <person name="Delehaunty K."/>
            <person name="Cordes M."/>
            <person name="Minx P."/>
            <person name="Tomlinson C."/>
            <person name="Chen J."/>
            <person name="Wollam A."/>
            <person name="Pepin K.H."/>
            <person name="Bhonagiri V."/>
            <person name="Zhang X."/>
            <person name="Suruliraj S."/>
            <person name="Warren W."/>
            <person name="Mitreva M."/>
            <person name="Mardis E.R."/>
            <person name="Wilson R.K."/>
        </authorList>
    </citation>
    <scope>NUCLEOTIDE SEQUENCE [LARGE SCALE GENOMIC DNA]</scope>
    <source>
        <strain evidence="1 2">F0235</strain>
    </source>
</reference>
<dbReference type="GO" id="GO:0016787">
    <property type="term" value="F:hydrolase activity"/>
    <property type="evidence" value="ECO:0007669"/>
    <property type="project" value="UniProtKB-KW"/>
</dbReference>
<dbReference type="Pfam" id="PF13419">
    <property type="entry name" value="HAD_2"/>
    <property type="match status" value="1"/>
</dbReference>
<dbReference type="InterPro" id="IPR006439">
    <property type="entry name" value="HAD-SF_hydro_IA"/>
</dbReference>
<dbReference type="EMBL" id="AMEM01000017">
    <property type="protein sequence ID" value="EKX90646.1"/>
    <property type="molecule type" value="Genomic_DNA"/>
</dbReference>
<comment type="caution">
    <text evidence="1">The sequence shown here is derived from an EMBL/GenBank/DDBJ whole genome shotgun (WGS) entry which is preliminary data.</text>
</comment>
<dbReference type="PANTHER" id="PTHR18901">
    <property type="entry name" value="2-DEOXYGLUCOSE-6-PHOSPHATE PHOSPHATASE 2"/>
    <property type="match status" value="1"/>
</dbReference>